<dbReference type="GO" id="GO:0004930">
    <property type="term" value="F:G protein-coupled receptor activity"/>
    <property type="evidence" value="ECO:0007669"/>
    <property type="project" value="UniProtKB-KW"/>
</dbReference>
<evidence type="ECO:0000256" key="1">
    <source>
        <dbReference type="ARBA" id="ARBA00004651"/>
    </source>
</evidence>
<evidence type="ECO:0000256" key="12">
    <source>
        <dbReference type="SAM" id="Phobius"/>
    </source>
</evidence>
<keyword evidence="4 12" id="KW-0812">Transmembrane</keyword>
<dbReference type="InterPro" id="IPR017978">
    <property type="entry name" value="GPCR_3_C"/>
</dbReference>
<dbReference type="PRINTS" id="PR00248">
    <property type="entry name" value="GPCRMGR"/>
</dbReference>
<sequence length="535" mass="59222">MAPSSDINNTRNSAACEGSRSHSSRIPILNYQSLLAFVFAISEINRNPHLLPNITLGFHIADPCSDEERAVTGMIDILAGRESPVPNFHCGSLQKLVGVVDGISSKVTLLLAKMFGMYKIPQLNHFLKNLQFTTPNGEKLHFDENGDMYSKLDIMNWIVNPNDTLEGIRVGSFKHQGSSSSLIINESLIRWPTAFNQTPGSYCSETCTPGYRRAQRKGFPACCYDCISCPQGEISNRTDAEICFSCPDTEWANENQTKCTYKAIIYLSYGDALGISLTLLSGLFSLLTCSVMMIFIKHRNTPIVKANNRDLSYILLLSIKMCFLCILLFIGHPDHVTCILRQTVFAITFTICLSSILAKTVTVIIAFNATKPGSRIRNWMGSRVSISILVFCFLIQVTICAGWLGISPPFPYYNIEDEVGVIVVQCNEGSTFGFYSALGFLGLLALVSFIVAFFARNLPDVFNEAKFITFSMLVFCSVWISFIPAYLSTKGKYVVAVEIFAILASSLALLGCIFIPKCFIILVQPECNTVAFVKK</sequence>
<evidence type="ECO:0000313" key="14">
    <source>
        <dbReference type="EMBL" id="KAG8449493.1"/>
    </source>
</evidence>
<keyword evidence="10" id="KW-0325">Glycoprotein</keyword>
<dbReference type="OrthoDB" id="5984008at2759"/>
<dbReference type="GO" id="GO:0005886">
    <property type="term" value="C:plasma membrane"/>
    <property type="evidence" value="ECO:0007669"/>
    <property type="project" value="UniProtKB-SubCell"/>
</dbReference>
<dbReference type="Pfam" id="PF07562">
    <property type="entry name" value="NCD3G"/>
    <property type="match status" value="1"/>
</dbReference>
<evidence type="ECO:0000259" key="13">
    <source>
        <dbReference type="PROSITE" id="PS50259"/>
    </source>
</evidence>
<dbReference type="PRINTS" id="PR01535">
    <property type="entry name" value="VOMERONASL2R"/>
</dbReference>
<evidence type="ECO:0000256" key="7">
    <source>
        <dbReference type="ARBA" id="ARBA00023040"/>
    </source>
</evidence>
<feature type="transmembrane region" description="Helical" evidence="12">
    <location>
        <begin position="467"/>
        <end position="487"/>
    </location>
</feature>
<keyword evidence="6 12" id="KW-1133">Transmembrane helix</keyword>
<dbReference type="PANTHER" id="PTHR24061">
    <property type="entry name" value="CALCIUM-SENSING RECEPTOR-RELATED"/>
    <property type="match status" value="1"/>
</dbReference>
<evidence type="ECO:0000256" key="6">
    <source>
        <dbReference type="ARBA" id="ARBA00022989"/>
    </source>
</evidence>
<comment type="similarity">
    <text evidence="2">Belongs to the G-protein coupled receptor 3 family.</text>
</comment>
<organism evidence="14 15">
    <name type="scientific">Hymenochirus boettgeri</name>
    <name type="common">Congo dwarf clawed frog</name>
    <dbReference type="NCBI Taxonomy" id="247094"/>
    <lineage>
        <taxon>Eukaryota</taxon>
        <taxon>Metazoa</taxon>
        <taxon>Chordata</taxon>
        <taxon>Craniata</taxon>
        <taxon>Vertebrata</taxon>
        <taxon>Euteleostomi</taxon>
        <taxon>Amphibia</taxon>
        <taxon>Batrachia</taxon>
        <taxon>Anura</taxon>
        <taxon>Pipoidea</taxon>
        <taxon>Pipidae</taxon>
        <taxon>Pipinae</taxon>
        <taxon>Hymenochirus</taxon>
    </lineage>
</organism>
<name>A0A8T2K0F3_9PIPI</name>
<dbReference type="EMBL" id="JAACNH010000003">
    <property type="protein sequence ID" value="KAG8449493.1"/>
    <property type="molecule type" value="Genomic_DNA"/>
</dbReference>
<dbReference type="InterPro" id="IPR011500">
    <property type="entry name" value="GPCR_3_9-Cys_dom"/>
</dbReference>
<reference evidence="14" key="1">
    <citation type="thesis" date="2020" institute="ProQuest LLC" country="789 East Eisenhower Parkway, Ann Arbor, MI, USA">
        <title>Comparative Genomics and Chromosome Evolution.</title>
        <authorList>
            <person name="Mudd A.B."/>
        </authorList>
    </citation>
    <scope>NUCLEOTIDE SEQUENCE</scope>
    <source>
        <strain evidence="14">Female2</strain>
        <tissue evidence="14">Blood</tissue>
    </source>
</reference>
<dbReference type="Gene3D" id="3.40.50.2300">
    <property type="match status" value="3"/>
</dbReference>
<dbReference type="InterPro" id="IPR000337">
    <property type="entry name" value="GPCR_3"/>
</dbReference>
<dbReference type="InterPro" id="IPR000068">
    <property type="entry name" value="GPCR_3_Ca_sens_rcpt-rel"/>
</dbReference>
<evidence type="ECO:0000256" key="11">
    <source>
        <dbReference type="ARBA" id="ARBA00023224"/>
    </source>
</evidence>
<dbReference type="FunFam" id="2.10.50.30:FF:000002">
    <property type="entry name" value="Vomeronasal 2 receptor, h1"/>
    <property type="match status" value="1"/>
</dbReference>
<dbReference type="PROSITE" id="PS00981">
    <property type="entry name" value="G_PROTEIN_RECEP_F3_3"/>
    <property type="match status" value="1"/>
</dbReference>
<feature type="transmembrane region" description="Helical" evidence="12">
    <location>
        <begin position="388"/>
        <end position="406"/>
    </location>
</feature>
<dbReference type="Proteomes" id="UP000812440">
    <property type="component" value="Chromosome 8_10"/>
</dbReference>
<proteinExistence type="inferred from homology"/>
<dbReference type="PANTHER" id="PTHR24061:SF543">
    <property type="entry name" value="VOMERONASAL TYPE-2 RECEPTOR 26"/>
    <property type="match status" value="1"/>
</dbReference>
<keyword evidence="11" id="KW-0807">Transducer</keyword>
<dbReference type="InterPro" id="IPR004073">
    <property type="entry name" value="GPCR_3_vmron_rcpt_2"/>
</dbReference>
<feature type="transmembrane region" description="Helical" evidence="12">
    <location>
        <begin position="432"/>
        <end position="455"/>
    </location>
</feature>
<feature type="domain" description="G-protein coupled receptors family 3 profile" evidence="13">
    <location>
        <begin position="273"/>
        <end position="535"/>
    </location>
</feature>
<feature type="transmembrane region" description="Helical" evidence="12">
    <location>
        <begin position="311"/>
        <end position="332"/>
    </location>
</feature>
<protein>
    <recommendedName>
        <fullName evidence="13">G-protein coupled receptors family 3 profile domain-containing protein</fullName>
    </recommendedName>
</protein>
<gene>
    <name evidence="14" type="ORF">GDO86_016219</name>
</gene>
<keyword evidence="9" id="KW-0675">Receptor</keyword>
<dbReference type="InterPro" id="IPR017979">
    <property type="entry name" value="GPCR_3_CS"/>
</dbReference>
<evidence type="ECO:0000256" key="9">
    <source>
        <dbReference type="ARBA" id="ARBA00023170"/>
    </source>
</evidence>
<comment type="caution">
    <text evidence="14">The sequence shown here is derived from an EMBL/GenBank/DDBJ whole genome shotgun (WGS) entry which is preliminary data.</text>
</comment>
<accession>A0A8T2K0F3</accession>
<dbReference type="Gene3D" id="2.10.50.30">
    <property type="entry name" value="GPCR, family 3, nine cysteines domain"/>
    <property type="match status" value="1"/>
</dbReference>
<evidence type="ECO:0000313" key="15">
    <source>
        <dbReference type="Proteomes" id="UP000812440"/>
    </source>
</evidence>
<dbReference type="InterPro" id="IPR028082">
    <property type="entry name" value="Peripla_BP_I"/>
</dbReference>
<comment type="subcellular location">
    <subcellularLocation>
        <location evidence="1">Cell membrane</location>
        <topology evidence="1">Multi-pass membrane protein</topology>
    </subcellularLocation>
</comment>
<dbReference type="InterPro" id="IPR001828">
    <property type="entry name" value="ANF_lig-bd_rcpt"/>
</dbReference>
<dbReference type="SUPFAM" id="SSF53822">
    <property type="entry name" value="Periplasmic binding protein-like I"/>
    <property type="match status" value="2"/>
</dbReference>
<feature type="transmembrane region" description="Helical" evidence="12">
    <location>
        <begin position="272"/>
        <end position="296"/>
    </location>
</feature>
<evidence type="ECO:0000256" key="3">
    <source>
        <dbReference type="ARBA" id="ARBA00022475"/>
    </source>
</evidence>
<dbReference type="Pfam" id="PF00003">
    <property type="entry name" value="7tm_3"/>
    <property type="match status" value="1"/>
</dbReference>
<keyword evidence="15" id="KW-1185">Reference proteome</keyword>
<keyword evidence="5" id="KW-0732">Signal</keyword>
<keyword evidence="8 12" id="KW-0472">Membrane</keyword>
<evidence type="ECO:0000256" key="5">
    <source>
        <dbReference type="ARBA" id="ARBA00022729"/>
    </source>
</evidence>
<keyword evidence="3" id="KW-1003">Cell membrane</keyword>
<evidence type="ECO:0000256" key="2">
    <source>
        <dbReference type="ARBA" id="ARBA00007242"/>
    </source>
</evidence>
<feature type="transmembrane region" description="Helical" evidence="12">
    <location>
        <begin position="493"/>
        <end position="515"/>
    </location>
</feature>
<evidence type="ECO:0000256" key="10">
    <source>
        <dbReference type="ARBA" id="ARBA00023180"/>
    </source>
</evidence>
<dbReference type="PROSITE" id="PS50259">
    <property type="entry name" value="G_PROTEIN_RECEP_F3_4"/>
    <property type="match status" value="1"/>
</dbReference>
<evidence type="ECO:0000256" key="4">
    <source>
        <dbReference type="ARBA" id="ARBA00022692"/>
    </source>
</evidence>
<dbReference type="AlphaFoldDB" id="A0A8T2K0F3"/>
<evidence type="ECO:0000256" key="8">
    <source>
        <dbReference type="ARBA" id="ARBA00023136"/>
    </source>
</evidence>
<dbReference type="CDD" id="cd15283">
    <property type="entry name" value="7tmC_V2R_pheromone"/>
    <property type="match status" value="1"/>
</dbReference>
<dbReference type="InterPro" id="IPR038550">
    <property type="entry name" value="GPCR_3_9-Cys_sf"/>
</dbReference>
<feature type="transmembrane region" description="Helical" evidence="12">
    <location>
        <begin position="344"/>
        <end position="367"/>
    </location>
</feature>
<dbReference type="Pfam" id="PF01094">
    <property type="entry name" value="ANF_receptor"/>
    <property type="match status" value="1"/>
</dbReference>
<keyword evidence="7" id="KW-0297">G-protein coupled receptor</keyword>